<dbReference type="PANTHER" id="PTHR34194:SF2">
    <property type="entry name" value="F14J8.16 PROTEIN"/>
    <property type="match status" value="1"/>
</dbReference>
<name>A0A0D9W7N5_9ORYZ</name>
<dbReference type="AlphaFoldDB" id="A0A0D9W7N5"/>
<dbReference type="PANTHER" id="PTHR34194">
    <property type="entry name" value="F14J8.16 PROTEIN"/>
    <property type="match status" value="1"/>
</dbReference>
<reference evidence="2 3" key="1">
    <citation type="submission" date="2012-08" db="EMBL/GenBank/DDBJ databases">
        <title>Oryza genome evolution.</title>
        <authorList>
            <person name="Wing R.A."/>
        </authorList>
    </citation>
    <scope>NUCLEOTIDE SEQUENCE</scope>
</reference>
<evidence type="ECO:0000313" key="3">
    <source>
        <dbReference type="Proteomes" id="UP000032180"/>
    </source>
</evidence>
<dbReference type="Gramene" id="LPERR04G16320.1">
    <property type="protein sequence ID" value="LPERR04G16320.1"/>
    <property type="gene ID" value="LPERR04G16320"/>
</dbReference>
<dbReference type="EnsemblPlants" id="LPERR04G16320.1">
    <property type="protein sequence ID" value="LPERR04G16320.1"/>
    <property type="gene ID" value="LPERR04G16320"/>
</dbReference>
<protein>
    <submittedName>
        <fullName evidence="2">Uncharacterized protein</fullName>
    </submittedName>
</protein>
<reference evidence="3" key="2">
    <citation type="submission" date="2013-12" db="EMBL/GenBank/DDBJ databases">
        <authorList>
            <person name="Yu Y."/>
            <person name="Lee S."/>
            <person name="de Baynast K."/>
            <person name="Wissotski M."/>
            <person name="Liu L."/>
            <person name="Talag J."/>
            <person name="Goicoechea J."/>
            <person name="Angelova A."/>
            <person name="Jetty R."/>
            <person name="Kudrna D."/>
            <person name="Golser W."/>
            <person name="Rivera L."/>
            <person name="Zhang J."/>
            <person name="Wing R."/>
        </authorList>
    </citation>
    <scope>NUCLEOTIDE SEQUENCE</scope>
</reference>
<reference evidence="2" key="3">
    <citation type="submission" date="2015-04" db="UniProtKB">
        <authorList>
            <consortium name="EnsemblPlants"/>
        </authorList>
    </citation>
    <scope>IDENTIFICATION</scope>
</reference>
<organism evidence="2 3">
    <name type="scientific">Leersia perrieri</name>
    <dbReference type="NCBI Taxonomy" id="77586"/>
    <lineage>
        <taxon>Eukaryota</taxon>
        <taxon>Viridiplantae</taxon>
        <taxon>Streptophyta</taxon>
        <taxon>Embryophyta</taxon>
        <taxon>Tracheophyta</taxon>
        <taxon>Spermatophyta</taxon>
        <taxon>Magnoliopsida</taxon>
        <taxon>Liliopsida</taxon>
        <taxon>Poales</taxon>
        <taxon>Poaceae</taxon>
        <taxon>BOP clade</taxon>
        <taxon>Oryzoideae</taxon>
        <taxon>Oryzeae</taxon>
        <taxon>Oryzinae</taxon>
        <taxon>Leersia</taxon>
    </lineage>
</organism>
<feature type="compositionally biased region" description="Basic residues" evidence="1">
    <location>
        <begin position="202"/>
        <end position="211"/>
    </location>
</feature>
<accession>A0A0D9W7N5</accession>
<dbReference type="STRING" id="77586.A0A0D9W7N5"/>
<keyword evidence="3" id="KW-1185">Reference proteome</keyword>
<sequence>MMRLPFAAGDYPADEVDPDYLYFLRHIRPDGESYTLELPSDGVSPHSVIRYEAPADDSGGGGGAAATDEGECVSDPSAGRASTNRPPTAEEKESSVEVDAGADPSSWVDSLVDVDEDYRIFLKHTRVVNGNLVLEIDGVVVNYPCAMCSESGSEVEDAREKGEKEVAMDEGDESVVIVPDPKVCDWVAEGEEEEGQLTSSARRTKGTKKMKASSSNGSGAGNSVPPGLQGVIWPTHINNRPDSDFKRRLLDVLNKPFSRKEYIKLFDMASIRTPLVKLRQVRNDAKFYPTEEMGNSYFDHYPDLVEQVLHTSYPNGLALMRGFFFWLQNSAHEDQFRPWVDVSKDHETFWHVSSVQANSSVGSRMRVSLSICVWSKALVSGLMYAA</sequence>
<feature type="region of interest" description="Disordered" evidence="1">
    <location>
        <begin position="51"/>
        <end position="106"/>
    </location>
</feature>
<feature type="region of interest" description="Disordered" evidence="1">
    <location>
        <begin position="190"/>
        <end position="227"/>
    </location>
</feature>
<proteinExistence type="predicted"/>
<dbReference type="eggNOG" id="ENOG502S39P">
    <property type="taxonomic scope" value="Eukaryota"/>
</dbReference>
<evidence type="ECO:0000313" key="2">
    <source>
        <dbReference type="EnsemblPlants" id="LPERR04G16320.1"/>
    </source>
</evidence>
<feature type="compositionally biased region" description="Low complexity" evidence="1">
    <location>
        <begin position="212"/>
        <end position="223"/>
    </location>
</feature>
<dbReference type="Proteomes" id="UP000032180">
    <property type="component" value="Chromosome 4"/>
</dbReference>
<evidence type="ECO:0000256" key="1">
    <source>
        <dbReference type="SAM" id="MobiDB-lite"/>
    </source>
</evidence>